<dbReference type="OrthoDB" id="9947737at2"/>
<evidence type="ECO:0000313" key="3">
    <source>
        <dbReference type="Proteomes" id="UP000198104"/>
    </source>
</evidence>
<dbReference type="InterPro" id="IPR036390">
    <property type="entry name" value="WH_DNA-bd_sf"/>
</dbReference>
<dbReference type="GO" id="GO:0003700">
    <property type="term" value="F:DNA-binding transcription factor activity"/>
    <property type="evidence" value="ECO:0007669"/>
    <property type="project" value="InterPro"/>
</dbReference>
<proteinExistence type="predicted"/>
<feature type="domain" description="HTH marR-type" evidence="1">
    <location>
        <begin position="36"/>
        <end position="88"/>
    </location>
</feature>
<dbReference type="Gene3D" id="1.10.10.10">
    <property type="entry name" value="Winged helix-like DNA-binding domain superfamily/Winged helix DNA-binding domain"/>
    <property type="match status" value="1"/>
</dbReference>
<keyword evidence="3" id="KW-1185">Reference proteome</keyword>
<dbReference type="RefSeq" id="WP_088527764.1">
    <property type="nucleotide sequence ID" value="NZ_NGUO01000011.1"/>
</dbReference>
<evidence type="ECO:0000313" key="2">
    <source>
        <dbReference type="EMBL" id="OWS71359.1"/>
    </source>
</evidence>
<accession>A0A254PXS1</accession>
<organism evidence="2 3">
    <name type="scientific">Polynucleobacter aenigmaticus</name>
    <dbReference type="NCBI Taxonomy" id="1743164"/>
    <lineage>
        <taxon>Bacteria</taxon>
        <taxon>Pseudomonadati</taxon>
        <taxon>Pseudomonadota</taxon>
        <taxon>Betaproteobacteria</taxon>
        <taxon>Burkholderiales</taxon>
        <taxon>Burkholderiaceae</taxon>
        <taxon>Polynucleobacter</taxon>
    </lineage>
</organism>
<reference evidence="2 3" key="1">
    <citation type="submission" date="2017-05" db="EMBL/GenBank/DDBJ databases">
        <title>Polynucleobacter sp. MWH-K35W1 isolated from the permanently anoxic monimolimnion of a meromictic lake.</title>
        <authorList>
            <person name="Hahn M.W."/>
        </authorList>
    </citation>
    <scope>NUCLEOTIDE SEQUENCE [LARGE SCALE GENOMIC DNA]</scope>
    <source>
        <strain evidence="2 3">MWH-K35W1</strain>
    </source>
</reference>
<dbReference type="Pfam" id="PF13463">
    <property type="entry name" value="HTH_27"/>
    <property type="match status" value="1"/>
</dbReference>
<dbReference type="InterPro" id="IPR036388">
    <property type="entry name" value="WH-like_DNA-bd_sf"/>
</dbReference>
<evidence type="ECO:0000259" key="1">
    <source>
        <dbReference type="Pfam" id="PF13463"/>
    </source>
</evidence>
<dbReference type="InterPro" id="IPR000835">
    <property type="entry name" value="HTH_MarR-typ"/>
</dbReference>
<dbReference type="Proteomes" id="UP000198104">
    <property type="component" value="Unassembled WGS sequence"/>
</dbReference>
<comment type="caution">
    <text evidence="2">The sequence shown here is derived from an EMBL/GenBank/DDBJ whole genome shotgun (WGS) entry which is preliminary data.</text>
</comment>
<name>A0A254PXS1_9BURK</name>
<dbReference type="EMBL" id="NGUO01000011">
    <property type="protein sequence ID" value="OWS71359.1"/>
    <property type="molecule type" value="Genomic_DNA"/>
</dbReference>
<sequence>MLSPHHRFAIEKEKLWKGLPERERRILVEILGQDIQTPMRVMDIILCANLGSQATIHAALTNLQRAGYLRYTSYRADGRSKFISLAPKSVSLFKRLDKLLIACSQSAQ</sequence>
<dbReference type="AlphaFoldDB" id="A0A254PXS1"/>
<gene>
    <name evidence="2" type="ORF">CBI30_07950</name>
</gene>
<dbReference type="SUPFAM" id="SSF46785">
    <property type="entry name" value="Winged helix' DNA-binding domain"/>
    <property type="match status" value="1"/>
</dbReference>
<protein>
    <recommendedName>
        <fullName evidence="1">HTH marR-type domain-containing protein</fullName>
    </recommendedName>
</protein>